<dbReference type="AlphaFoldDB" id="A0A2K1JN27"/>
<dbReference type="Gramene" id="Pp3c13_23990V3.2">
    <property type="protein sequence ID" value="PAC:32930094.CDS.1"/>
    <property type="gene ID" value="Pp3c13_23990"/>
</dbReference>
<dbReference type="Proteomes" id="UP000006727">
    <property type="component" value="Chromosome 13"/>
</dbReference>
<evidence type="ECO:0000313" key="4">
    <source>
        <dbReference type="Proteomes" id="UP000006727"/>
    </source>
</evidence>
<feature type="compositionally biased region" description="Basic and acidic residues" evidence="1">
    <location>
        <begin position="1"/>
        <end position="17"/>
    </location>
</feature>
<reference evidence="2 4" key="2">
    <citation type="journal article" date="2018" name="Plant J.">
        <title>The Physcomitrella patens chromosome-scale assembly reveals moss genome structure and evolution.</title>
        <authorList>
            <person name="Lang D."/>
            <person name="Ullrich K.K."/>
            <person name="Murat F."/>
            <person name="Fuchs J."/>
            <person name="Jenkins J."/>
            <person name="Haas F.B."/>
            <person name="Piednoel M."/>
            <person name="Gundlach H."/>
            <person name="Van Bel M."/>
            <person name="Meyberg R."/>
            <person name="Vives C."/>
            <person name="Morata J."/>
            <person name="Symeonidi A."/>
            <person name="Hiss M."/>
            <person name="Muchero W."/>
            <person name="Kamisugi Y."/>
            <person name="Saleh O."/>
            <person name="Blanc G."/>
            <person name="Decker E.L."/>
            <person name="van Gessel N."/>
            <person name="Grimwood J."/>
            <person name="Hayes R.D."/>
            <person name="Graham S.W."/>
            <person name="Gunter L.E."/>
            <person name="McDaniel S.F."/>
            <person name="Hoernstein S.N.W."/>
            <person name="Larsson A."/>
            <person name="Li F.W."/>
            <person name="Perroud P.F."/>
            <person name="Phillips J."/>
            <person name="Ranjan P."/>
            <person name="Rokshar D.S."/>
            <person name="Rothfels C.J."/>
            <person name="Schneider L."/>
            <person name="Shu S."/>
            <person name="Stevenson D.W."/>
            <person name="Thummler F."/>
            <person name="Tillich M."/>
            <person name="Villarreal Aguilar J.C."/>
            <person name="Widiez T."/>
            <person name="Wong G.K."/>
            <person name="Wymore A."/>
            <person name="Zhang Y."/>
            <person name="Zimmer A.D."/>
            <person name="Quatrano R.S."/>
            <person name="Mayer K.F.X."/>
            <person name="Goodstein D."/>
            <person name="Casacuberta J.M."/>
            <person name="Vandepoele K."/>
            <person name="Reski R."/>
            <person name="Cuming A.C."/>
            <person name="Tuskan G.A."/>
            <person name="Maumus F."/>
            <person name="Salse J."/>
            <person name="Schmutz J."/>
            <person name="Rensing S.A."/>
        </authorList>
    </citation>
    <scope>NUCLEOTIDE SEQUENCE [LARGE SCALE GENOMIC DNA]</scope>
    <source>
        <strain evidence="3 4">cv. Gransden 2004</strain>
    </source>
</reference>
<dbReference type="EnsemblPlants" id="Pp3c13_23990V3.1">
    <property type="protein sequence ID" value="PAC:32930093.CDS.1"/>
    <property type="gene ID" value="Pp3c13_23990"/>
</dbReference>
<dbReference type="InParanoid" id="A0A2K1JN27"/>
<feature type="compositionally biased region" description="Basic residues" evidence="1">
    <location>
        <begin position="18"/>
        <end position="32"/>
    </location>
</feature>
<evidence type="ECO:0000256" key="1">
    <source>
        <dbReference type="SAM" id="MobiDB-lite"/>
    </source>
</evidence>
<organism evidence="2">
    <name type="scientific">Physcomitrium patens</name>
    <name type="common">Spreading-leaved earth moss</name>
    <name type="synonym">Physcomitrella patens</name>
    <dbReference type="NCBI Taxonomy" id="3218"/>
    <lineage>
        <taxon>Eukaryota</taxon>
        <taxon>Viridiplantae</taxon>
        <taxon>Streptophyta</taxon>
        <taxon>Embryophyta</taxon>
        <taxon>Bryophyta</taxon>
        <taxon>Bryophytina</taxon>
        <taxon>Bryopsida</taxon>
        <taxon>Funariidae</taxon>
        <taxon>Funariales</taxon>
        <taxon>Funariaceae</taxon>
        <taxon>Physcomitrium</taxon>
    </lineage>
</organism>
<proteinExistence type="predicted"/>
<gene>
    <name evidence="2" type="ORF">PHYPA_017774</name>
</gene>
<name>A0A2K1JN27_PHYPA</name>
<evidence type="ECO:0000313" key="2">
    <source>
        <dbReference type="EMBL" id="PNR42942.1"/>
    </source>
</evidence>
<accession>A0A2K1JN27</accession>
<sequence>MHGATRTEAKKAADAAQRHWRTPRPHLSHFSHHPLDGDGGRERACGDCIADCLPRSRHISAGLWLTAAINRDVARPLTPHPLCPVFASPPAALGRSSFSRWCLYPSSLSYNCSVCCWIPRCWGFQMVGARVGRSGR</sequence>
<dbReference type="EMBL" id="ABEU02000013">
    <property type="protein sequence ID" value="PNR42942.1"/>
    <property type="molecule type" value="Genomic_DNA"/>
</dbReference>
<dbReference type="EnsemblPlants" id="Pp3c13_23990V3.2">
    <property type="protein sequence ID" value="PAC:32930094.CDS.1"/>
    <property type="gene ID" value="Pp3c13_23990"/>
</dbReference>
<reference evidence="3" key="3">
    <citation type="submission" date="2020-12" db="UniProtKB">
        <authorList>
            <consortium name="EnsemblPlants"/>
        </authorList>
    </citation>
    <scope>IDENTIFICATION</scope>
</reference>
<keyword evidence="4" id="KW-1185">Reference proteome</keyword>
<evidence type="ECO:0000313" key="3">
    <source>
        <dbReference type="EnsemblPlants" id="PAC:32930093.CDS.1"/>
    </source>
</evidence>
<reference evidence="2 4" key="1">
    <citation type="journal article" date="2008" name="Science">
        <title>The Physcomitrella genome reveals evolutionary insights into the conquest of land by plants.</title>
        <authorList>
            <person name="Rensing S."/>
            <person name="Lang D."/>
            <person name="Zimmer A."/>
            <person name="Terry A."/>
            <person name="Salamov A."/>
            <person name="Shapiro H."/>
            <person name="Nishiyama T."/>
            <person name="Perroud P.-F."/>
            <person name="Lindquist E."/>
            <person name="Kamisugi Y."/>
            <person name="Tanahashi T."/>
            <person name="Sakakibara K."/>
            <person name="Fujita T."/>
            <person name="Oishi K."/>
            <person name="Shin-I T."/>
            <person name="Kuroki Y."/>
            <person name="Toyoda A."/>
            <person name="Suzuki Y."/>
            <person name="Hashimoto A."/>
            <person name="Yamaguchi K."/>
            <person name="Sugano A."/>
            <person name="Kohara Y."/>
            <person name="Fujiyama A."/>
            <person name="Anterola A."/>
            <person name="Aoki S."/>
            <person name="Ashton N."/>
            <person name="Barbazuk W.B."/>
            <person name="Barker E."/>
            <person name="Bennetzen J."/>
            <person name="Bezanilla M."/>
            <person name="Blankenship R."/>
            <person name="Cho S.H."/>
            <person name="Dutcher S."/>
            <person name="Estelle M."/>
            <person name="Fawcett J.A."/>
            <person name="Gundlach H."/>
            <person name="Hanada K."/>
            <person name="Heyl A."/>
            <person name="Hicks K.A."/>
            <person name="Hugh J."/>
            <person name="Lohr M."/>
            <person name="Mayer K."/>
            <person name="Melkozernov A."/>
            <person name="Murata T."/>
            <person name="Nelson D."/>
            <person name="Pils B."/>
            <person name="Prigge M."/>
            <person name="Reiss B."/>
            <person name="Renner T."/>
            <person name="Rombauts S."/>
            <person name="Rushton P."/>
            <person name="Sanderfoot A."/>
            <person name="Schween G."/>
            <person name="Shiu S.-H."/>
            <person name="Stueber K."/>
            <person name="Theodoulou F.L."/>
            <person name="Tu H."/>
            <person name="Van de Peer Y."/>
            <person name="Verrier P.J."/>
            <person name="Waters E."/>
            <person name="Wood A."/>
            <person name="Yang L."/>
            <person name="Cove D."/>
            <person name="Cuming A."/>
            <person name="Hasebe M."/>
            <person name="Lucas S."/>
            <person name="Mishler D.B."/>
            <person name="Reski R."/>
            <person name="Grigoriev I."/>
            <person name="Quatrano R.S."/>
            <person name="Boore J.L."/>
        </authorList>
    </citation>
    <scope>NUCLEOTIDE SEQUENCE [LARGE SCALE GENOMIC DNA]</scope>
    <source>
        <strain evidence="3 4">cv. Gransden 2004</strain>
    </source>
</reference>
<dbReference type="Gramene" id="Pp3c13_23990V3.1">
    <property type="protein sequence ID" value="PAC:32930093.CDS.1"/>
    <property type="gene ID" value="Pp3c13_23990"/>
</dbReference>
<feature type="region of interest" description="Disordered" evidence="1">
    <location>
        <begin position="1"/>
        <end position="38"/>
    </location>
</feature>
<protein>
    <submittedName>
        <fullName evidence="2 3">Uncharacterized protein</fullName>
    </submittedName>
</protein>